<dbReference type="InterPro" id="IPR010987">
    <property type="entry name" value="Glutathione-S-Trfase_C-like"/>
</dbReference>
<accession>A0A921Z363</accession>
<gene>
    <name evidence="4" type="ORF">O3G_MSEX006072</name>
</gene>
<dbReference type="SFLD" id="SFLDS00019">
    <property type="entry name" value="Glutathione_Transferase_(cytos"/>
    <property type="match status" value="1"/>
</dbReference>
<dbReference type="AlphaFoldDB" id="A0A921Z363"/>
<dbReference type="InterPro" id="IPR004046">
    <property type="entry name" value="GST_C"/>
</dbReference>
<comment type="subunit">
    <text evidence="1">Homodimer.</text>
</comment>
<sequence length="280" mass="32073">MAAIENTRDFKSIKNYNYVHYTDFFSVTMSRLILHRAIASPPARSVMMLADILSLDMEIKDVNLYKMEHMTPEFKKLNPMRTVPVLQDGDYTLCESHSILKYLLEKYGGEHRERLYPSDLRTRSIVDQCMFFNAGMFFVPIRSLAFLTFTGQLSGLTPEHQAEIEKLYGVVEDYLADRKYIATDRLTLADLSAGSTATAVQALHRTDPDKTKGVTFSLEGNTKAPSGHVGFPSQQTIFPLCYDWIKRLEQEPFFEKVNAPGVAYFTKMVHNLWEKNKKSK</sequence>
<dbReference type="GO" id="GO:0004364">
    <property type="term" value="F:glutathione transferase activity"/>
    <property type="evidence" value="ECO:0007669"/>
    <property type="project" value="TreeGrafter"/>
</dbReference>
<evidence type="ECO:0000256" key="1">
    <source>
        <dbReference type="ARBA" id="ARBA00011738"/>
    </source>
</evidence>
<dbReference type="GO" id="GO:0006749">
    <property type="term" value="P:glutathione metabolic process"/>
    <property type="evidence" value="ECO:0007669"/>
    <property type="project" value="TreeGrafter"/>
</dbReference>
<evidence type="ECO:0000259" key="3">
    <source>
        <dbReference type="PROSITE" id="PS50405"/>
    </source>
</evidence>
<dbReference type="PANTHER" id="PTHR43969">
    <property type="entry name" value="GLUTATHIONE S TRANSFERASE D10, ISOFORM A-RELATED"/>
    <property type="match status" value="1"/>
</dbReference>
<proteinExistence type="predicted"/>
<dbReference type="PROSITE" id="PS50404">
    <property type="entry name" value="GST_NTER"/>
    <property type="match status" value="1"/>
</dbReference>
<keyword evidence="5" id="KW-1185">Reference proteome</keyword>
<evidence type="ECO:0000259" key="2">
    <source>
        <dbReference type="PROSITE" id="PS50404"/>
    </source>
</evidence>
<dbReference type="PANTHER" id="PTHR43969:SF9">
    <property type="entry name" value="GLUTATHIONE S TRANSFERASE D10, ISOFORM A-RELATED"/>
    <property type="match status" value="1"/>
</dbReference>
<evidence type="ECO:0000313" key="5">
    <source>
        <dbReference type="Proteomes" id="UP000791440"/>
    </source>
</evidence>
<comment type="caution">
    <text evidence="4">The sequence shown here is derived from an EMBL/GenBank/DDBJ whole genome shotgun (WGS) entry which is preliminary data.</text>
</comment>
<dbReference type="FunFam" id="3.40.30.10:FF:000034">
    <property type="entry name" value="glutathione S-transferase 1"/>
    <property type="match status" value="1"/>
</dbReference>
<dbReference type="EMBL" id="JH668374">
    <property type="protein sequence ID" value="KAG6449462.1"/>
    <property type="molecule type" value="Genomic_DNA"/>
</dbReference>
<dbReference type="Proteomes" id="UP000791440">
    <property type="component" value="Unassembled WGS sequence"/>
</dbReference>
<organism evidence="4 5">
    <name type="scientific">Manduca sexta</name>
    <name type="common">Tobacco hawkmoth</name>
    <name type="synonym">Tobacco hornworm</name>
    <dbReference type="NCBI Taxonomy" id="7130"/>
    <lineage>
        <taxon>Eukaryota</taxon>
        <taxon>Metazoa</taxon>
        <taxon>Ecdysozoa</taxon>
        <taxon>Arthropoda</taxon>
        <taxon>Hexapoda</taxon>
        <taxon>Insecta</taxon>
        <taxon>Pterygota</taxon>
        <taxon>Neoptera</taxon>
        <taxon>Endopterygota</taxon>
        <taxon>Lepidoptera</taxon>
        <taxon>Glossata</taxon>
        <taxon>Ditrysia</taxon>
        <taxon>Bombycoidea</taxon>
        <taxon>Sphingidae</taxon>
        <taxon>Sphinginae</taxon>
        <taxon>Sphingini</taxon>
        <taxon>Manduca</taxon>
    </lineage>
</organism>
<dbReference type="PROSITE" id="PS50405">
    <property type="entry name" value="GST_CTER"/>
    <property type="match status" value="1"/>
</dbReference>
<dbReference type="SFLD" id="SFLDG00358">
    <property type="entry name" value="Main_(cytGST)"/>
    <property type="match status" value="1"/>
</dbReference>
<dbReference type="InterPro" id="IPR004045">
    <property type="entry name" value="Glutathione_S-Trfase_N"/>
</dbReference>
<dbReference type="Pfam" id="PF13417">
    <property type="entry name" value="GST_N_3"/>
    <property type="match status" value="1"/>
</dbReference>
<evidence type="ECO:0000313" key="4">
    <source>
        <dbReference type="EMBL" id="KAG6449462.1"/>
    </source>
</evidence>
<reference evidence="4" key="2">
    <citation type="submission" date="2020-12" db="EMBL/GenBank/DDBJ databases">
        <authorList>
            <person name="Kanost M."/>
        </authorList>
    </citation>
    <scope>NUCLEOTIDE SEQUENCE</scope>
</reference>
<name>A0A921Z363_MANSE</name>
<protein>
    <submittedName>
        <fullName evidence="4">Uncharacterized protein</fullName>
    </submittedName>
</protein>
<feature type="domain" description="GST C-terminal" evidence="3">
    <location>
        <begin position="119"/>
        <end position="279"/>
    </location>
</feature>
<reference evidence="4" key="1">
    <citation type="journal article" date="2016" name="Insect Biochem. Mol. Biol.">
        <title>Multifaceted biological insights from a draft genome sequence of the tobacco hornworm moth, Manduca sexta.</title>
        <authorList>
            <person name="Kanost M.R."/>
            <person name="Arrese E.L."/>
            <person name="Cao X."/>
            <person name="Chen Y.R."/>
            <person name="Chellapilla S."/>
            <person name="Goldsmith M.R."/>
            <person name="Grosse-Wilde E."/>
            <person name="Heckel D.G."/>
            <person name="Herndon N."/>
            <person name="Jiang H."/>
            <person name="Papanicolaou A."/>
            <person name="Qu J."/>
            <person name="Soulages J.L."/>
            <person name="Vogel H."/>
            <person name="Walters J."/>
            <person name="Waterhouse R.M."/>
            <person name="Ahn S.J."/>
            <person name="Almeida F.C."/>
            <person name="An C."/>
            <person name="Aqrawi P."/>
            <person name="Bretschneider A."/>
            <person name="Bryant W.B."/>
            <person name="Bucks S."/>
            <person name="Chao H."/>
            <person name="Chevignon G."/>
            <person name="Christen J.M."/>
            <person name="Clarke D.F."/>
            <person name="Dittmer N.T."/>
            <person name="Ferguson L.C.F."/>
            <person name="Garavelou S."/>
            <person name="Gordon K.H.J."/>
            <person name="Gunaratna R.T."/>
            <person name="Han Y."/>
            <person name="Hauser F."/>
            <person name="He Y."/>
            <person name="Heidel-Fischer H."/>
            <person name="Hirsh A."/>
            <person name="Hu Y."/>
            <person name="Jiang H."/>
            <person name="Kalra D."/>
            <person name="Klinner C."/>
            <person name="Konig C."/>
            <person name="Kovar C."/>
            <person name="Kroll A.R."/>
            <person name="Kuwar S.S."/>
            <person name="Lee S.L."/>
            <person name="Lehman R."/>
            <person name="Li K."/>
            <person name="Li Z."/>
            <person name="Liang H."/>
            <person name="Lovelace S."/>
            <person name="Lu Z."/>
            <person name="Mansfield J.H."/>
            <person name="McCulloch K.J."/>
            <person name="Mathew T."/>
            <person name="Morton B."/>
            <person name="Muzny D.M."/>
            <person name="Neunemann D."/>
            <person name="Ongeri F."/>
            <person name="Pauchet Y."/>
            <person name="Pu L.L."/>
            <person name="Pyrousis I."/>
            <person name="Rao X.J."/>
            <person name="Redding A."/>
            <person name="Roesel C."/>
            <person name="Sanchez-Gracia A."/>
            <person name="Schaack S."/>
            <person name="Shukla A."/>
            <person name="Tetreau G."/>
            <person name="Wang Y."/>
            <person name="Xiong G.H."/>
            <person name="Traut W."/>
            <person name="Walsh T.K."/>
            <person name="Worley K.C."/>
            <person name="Wu D."/>
            <person name="Wu W."/>
            <person name="Wu Y.Q."/>
            <person name="Zhang X."/>
            <person name="Zou Z."/>
            <person name="Zucker H."/>
            <person name="Briscoe A.D."/>
            <person name="Burmester T."/>
            <person name="Clem R.J."/>
            <person name="Feyereisen R."/>
            <person name="Grimmelikhuijzen C.J.P."/>
            <person name="Hamodrakas S.J."/>
            <person name="Hansson B.S."/>
            <person name="Huguet E."/>
            <person name="Jermiin L.S."/>
            <person name="Lan Q."/>
            <person name="Lehman H.K."/>
            <person name="Lorenzen M."/>
            <person name="Merzendorfer H."/>
            <person name="Michalopoulos I."/>
            <person name="Morton D.B."/>
            <person name="Muthukrishnan S."/>
            <person name="Oakeshott J.G."/>
            <person name="Palmer W."/>
            <person name="Park Y."/>
            <person name="Passarelli A.L."/>
            <person name="Rozas J."/>
            <person name="Schwartz L.M."/>
            <person name="Smith W."/>
            <person name="Southgate A."/>
            <person name="Vilcinskas A."/>
            <person name="Vogt R."/>
            <person name="Wang P."/>
            <person name="Werren J."/>
            <person name="Yu X.Q."/>
            <person name="Zhou J.J."/>
            <person name="Brown S.J."/>
            <person name="Scherer S.E."/>
            <person name="Richards S."/>
            <person name="Blissard G.W."/>
        </authorList>
    </citation>
    <scope>NUCLEOTIDE SEQUENCE</scope>
</reference>
<feature type="domain" description="GST N-terminal" evidence="2">
    <location>
        <begin position="30"/>
        <end position="111"/>
    </location>
</feature>
<dbReference type="Pfam" id="PF00043">
    <property type="entry name" value="GST_C"/>
    <property type="match status" value="1"/>
</dbReference>
<dbReference type="InterPro" id="IPR040079">
    <property type="entry name" value="Glutathione_S-Trfase"/>
</dbReference>